<name>A0ABD5X6I0_9EURY</name>
<sequence>MRRALIVIVLAVTLAGCTGSILPTDEPKQLEAGVGEIDGIGYEQDLSVEPNDGLNQSELDLIVDRTMARIEVIRGLTFKQEVDLTLQTRQEYKQSRQESETDETARAWENRIWEAQFIGRVAKSSRVQ</sequence>
<reference evidence="1 2" key="1">
    <citation type="journal article" date="2014" name="Int. J. Syst. Evol. Microbiol.">
        <title>Complete genome sequence of Corynebacterium casei LMG S-19264T (=DSM 44701T), isolated from a smear-ripened cheese.</title>
        <authorList>
            <consortium name="US DOE Joint Genome Institute (JGI-PGF)"/>
            <person name="Walter F."/>
            <person name="Albersmeier A."/>
            <person name="Kalinowski J."/>
            <person name="Ruckert C."/>
        </authorList>
    </citation>
    <scope>NUCLEOTIDE SEQUENCE [LARGE SCALE GENOMIC DNA]</scope>
    <source>
        <strain evidence="1 2">CGMCC 4.7215</strain>
    </source>
</reference>
<evidence type="ECO:0000313" key="2">
    <source>
        <dbReference type="Proteomes" id="UP001596414"/>
    </source>
</evidence>
<dbReference type="RefSeq" id="WP_267636516.1">
    <property type="nucleotide sequence ID" value="NZ_JAODIY010000004.1"/>
</dbReference>
<dbReference type="PROSITE" id="PS51257">
    <property type="entry name" value="PROKAR_LIPOPROTEIN"/>
    <property type="match status" value="1"/>
</dbReference>
<protein>
    <submittedName>
        <fullName evidence="1">Uncharacterized protein</fullName>
    </submittedName>
</protein>
<dbReference type="Proteomes" id="UP001596414">
    <property type="component" value="Unassembled WGS sequence"/>
</dbReference>
<evidence type="ECO:0000313" key="1">
    <source>
        <dbReference type="EMBL" id="MFC7125518.1"/>
    </source>
</evidence>
<comment type="caution">
    <text evidence="1">The sequence shown here is derived from an EMBL/GenBank/DDBJ whole genome shotgun (WGS) entry which is preliminary data.</text>
</comment>
<dbReference type="EMBL" id="JBHSZQ010000004">
    <property type="protein sequence ID" value="MFC7125518.1"/>
    <property type="molecule type" value="Genomic_DNA"/>
</dbReference>
<dbReference type="AlphaFoldDB" id="A0ABD5X6I0"/>
<proteinExistence type="predicted"/>
<organism evidence="1 2">
    <name type="scientific">Halovenus rubra</name>
    <dbReference type="NCBI Taxonomy" id="869890"/>
    <lineage>
        <taxon>Archaea</taxon>
        <taxon>Methanobacteriati</taxon>
        <taxon>Methanobacteriota</taxon>
        <taxon>Stenosarchaea group</taxon>
        <taxon>Halobacteria</taxon>
        <taxon>Halobacteriales</taxon>
        <taxon>Haloarculaceae</taxon>
        <taxon>Halovenus</taxon>
    </lineage>
</organism>
<gene>
    <name evidence="1" type="ORF">ACFQJ7_05620</name>
</gene>
<accession>A0ABD5X6I0</accession>